<dbReference type="EMBL" id="AF441127">
    <property type="protein sequence ID" value="AAL32468.1"/>
    <property type="molecule type" value="Genomic_DNA"/>
</dbReference>
<accession>Q8X1X9</accession>
<dbReference type="GO" id="GO:0000032">
    <property type="term" value="P:cell wall mannoprotein biosynthetic process"/>
    <property type="evidence" value="ECO:0007669"/>
    <property type="project" value="TreeGrafter"/>
</dbReference>
<organism evidence="2">
    <name type="scientific">Yarrowia lipolytica</name>
    <name type="common">Candida lipolytica</name>
    <dbReference type="NCBI Taxonomy" id="4952"/>
    <lineage>
        <taxon>Eukaryota</taxon>
        <taxon>Fungi</taxon>
        <taxon>Dikarya</taxon>
        <taxon>Ascomycota</taxon>
        <taxon>Saccharomycotina</taxon>
        <taxon>Dipodascomycetes</taxon>
        <taxon>Dipodascales</taxon>
        <taxon>Dipodascales incertae sedis</taxon>
        <taxon>Yarrowia</taxon>
    </lineage>
</organism>
<sequence length="337" mass="38115">MRSARRYLLVLLPVVALLYVLSTYFRGTPVEKPVARNMAGNHIVKYNMNKLQASSQAASHSEKVLILTPLARFYDEYWENLVALSYPHDLISLGFIVPRSKRPTGAEKLDRAVAKTQKGKDKFSKVTILRQEAEDALAFTFGKGPTRDVCAEGPAKCHVSGSKLTVPVHQWPRHMQGILWLNSNVVETPHTLIQDMTKHDKDVLVANCYQRYTNDQGKPDVRPYDYNSWVESQQGIKMAESMSPDDIILEGYGEMATYRLLMAKIYNADGDIHEEIALDGVGGTALLVKSEVHRDGAMFPPFPFYHLIETEGFAKMAKRLGYKPYGLPNYLVYHYNE</sequence>
<evidence type="ECO:0000256" key="1">
    <source>
        <dbReference type="ARBA" id="ARBA00037964"/>
    </source>
</evidence>
<proteinExistence type="inferred from homology"/>
<dbReference type="InterPro" id="IPR052086">
    <property type="entry name" value="Mannan_Polymerase_Subunit"/>
</dbReference>
<dbReference type="VEuPathDB" id="FungiDB:YALI1_B16477g"/>
<dbReference type="PANTHER" id="PTHR43083">
    <property type="entry name" value="MANNAN POLYMERASE II"/>
    <property type="match status" value="1"/>
</dbReference>
<name>Q8X1X9_YARLL</name>
<dbReference type="GO" id="GO:0006487">
    <property type="term" value="P:protein N-linked glycosylation"/>
    <property type="evidence" value="ECO:0007669"/>
    <property type="project" value="TreeGrafter"/>
</dbReference>
<dbReference type="InterPro" id="IPR029044">
    <property type="entry name" value="Nucleotide-diphossugar_trans"/>
</dbReference>
<dbReference type="PANTHER" id="PTHR43083:SF6">
    <property type="entry name" value="MANNAN POLYMERASE COMPLEXES SUBUNIT MNN9"/>
    <property type="match status" value="1"/>
</dbReference>
<dbReference type="GO" id="GO:0000136">
    <property type="term" value="C:mannan polymerase complex"/>
    <property type="evidence" value="ECO:0007669"/>
    <property type="project" value="TreeGrafter"/>
</dbReference>
<gene>
    <name evidence="2" type="primary">mnn9</name>
</gene>
<protein>
    <submittedName>
        <fullName evidence="2">Mnn9p</fullName>
    </submittedName>
</protein>
<dbReference type="GO" id="GO:0000009">
    <property type="term" value="F:alpha-1,6-mannosyltransferase activity"/>
    <property type="evidence" value="ECO:0007669"/>
    <property type="project" value="TreeGrafter"/>
</dbReference>
<dbReference type="AlphaFoldDB" id="Q8X1X9"/>
<dbReference type="Gene3D" id="3.90.550.10">
    <property type="entry name" value="Spore Coat Polysaccharide Biosynthesis Protein SpsA, Chain A"/>
    <property type="match status" value="1"/>
</dbReference>
<dbReference type="CAZy" id="GT62">
    <property type="family name" value="Glycosyltransferase Family 62"/>
</dbReference>
<dbReference type="VEuPathDB" id="FungiDB:YALI0_B12518g"/>
<dbReference type="Pfam" id="PF03452">
    <property type="entry name" value="Anp1"/>
    <property type="match status" value="1"/>
</dbReference>
<reference evidence="2" key="1">
    <citation type="journal article" date="2003" name="Yeast">
        <title>Isolation of the MNN9 gene of Yarrowia lipolytica (YlMNN9) and phenotype analysis of a mutant ylmnn9 Delta strain.</title>
        <authorList>
            <person name="Jaafar L."/>
            <person name="Leon M."/>
            <person name="Zueco J."/>
        </authorList>
    </citation>
    <scope>NUCLEOTIDE SEQUENCE</scope>
</reference>
<comment type="similarity">
    <text evidence="1">Belongs to the ANP1/MMN9/VAN1 family.</text>
</comment>
<evidence type="ECO:0000313" key="2">
    <source>
        <dbReference type="EMBL" id="AAL32468.1"/>
    </source>
</evidence>